<name>A0A318PEB8_SERPL</name>
<dbReference type="Proteomes" id="UP000248196">
    <property type="component" value="Unassembled WGS sequence"/>
</dbReference>
<accession>A0A318PEB8</accession>
<evidence type="ECO:0000313" key="3">
    <source>
        <dbReference type="Proteomes" id="UP000248196"/>
    </source>
</evidence>
<dbReference type="OrthoDB" id="9897887at2"/>
<reference evidence="2 3" key="1">
    <citation type="submission" date="2017-11" db="EMBL/GenBank/DDBJ databases">
        <title>Genome sequence of the oocydin A producing rhizobacterium Serratia plymuthica 4Rx5.</title>
        <authorList>
            <person name="Matilla M.A."/>
            <person name="Udaondo Z."/>
            <person name="Salmond G.P.C."/>
        </authorList>
    </citation>
    <scope>NUCLEOTIDE SEQUENCE [LARGE SCALE GENOMIC DNA]</scope>
    <source>
        <strain evidence="2 3">4Rx5</strain>
    </source>
</reference>
<gene>
    <name evidence="2" type="ORF">CT690_17835</name>
</gene>
<feature type="transmembrane region" description="Helical" evidence="1">
    <location>
        <begin position="12"/>
        <end position="31"/>
    </location>
</feature>
<keyword evidence="1" id="KW-0812">Transmembrane</keyword>
<dbReference type="AlphaFoldDB" id="A0A318PEB8"/>
<feature type="transmembrane region" description="Helical" evidence="1">
    <location>
        <begin position="52"/>
        <end position="72"/>
    </location>
</feature>
<feature type="transmembrane region" description="Helical" evidence="1">
    <location>
        <begin position="84"/>
        <end position="108"/>
    </location>
</feature>
<keyword evidence="1" id="KW-1133">Transmembrane helix</keyword>
<organism evidence="2 3">
    <name type="scientific">Serratia plymuthica</name>
    <dbReference type="NCBI Taxonomy" id="82996"/>
    <lineage>
        <taxon>Bacteria</taxon>
        <taxon>Pseudomonadati</taxon>
        <taxon>Pseudomonadota</taxon>
        <taxon>Gammaproteobacteria</taxon>
        <taxon>Enterobacterales</taxon>
        <taxon>Yersiniaceae</taxon>
        <taxon>Serratia</taxon>
    </lineage>
</organism>
<protein>
    <submittedName>
        <fullName evidence="2">Uncharacterized protein</fullName>
    </submittedName>
</protein>
<dbReference type="RefSeq" id="WP_037433883.1">
    <property type="nucleotide sequence ID" value="NZ_CAMISH010000002.1"/>
</dbReference>
<proteinExistence type="predicted"/>
<dbReference type="EMBL" id="PESE01000005">
    <property type="protein sequence ID" value="PYD37917.1"/>
    <property type="molecule type" value="Genomic_DNA"/>
</dbReference>
<sequence length="136" mass="15092">MVNLSEMLIAFGWGGIVVGIMMGGLMGMYAFKGPFRAPKGHENYTDLNRRMLRLAHIAFIMLPLISMLYGMSIDTLQVPYVYKYYAAICMVILSLGIPVLLIASCFYLPFKYIQVIPFSCGMFALVVMAVGKVSAL</sequence>
<evidence type="ECO:0000313" key="2">
    <source>
        <dbReference type="EMBL" id="PYD37917.1"/>
    </source>
</evidence>
<evidence type="ECO:0000256" key="1">
    <source>
        <dbReference type="SAM" id="Phobius"/>
    </source>
</evidence>
<feature type="transmembrane region" description="Helical" evidence="1">
    <location>
        <begin position="115"/>
        <end position="135"/>
    </location>
</feature>
<keyword evidence="1" id="KW-0472">Membrane</keyword>
<comment type="caution">
    <text evidence="2">The sequence shown here is derived from an EMBL/GenBank/DDBJ whole genome shotgun (WGS) entry which is preliminary data.</text>
</comment>